<feature type="region of interest" description="Disordered" evidence="1">
    <location>
        <begin position="27"/>
        <end position="78"/>
    </location>
</feature>
<dbReference type="VEuPathDB" id="FungiDB:FPRO_05176"/>
<evidence type="ECO:0000256" key="1">
    <source>
        <dbReference type="SAM" id="MobiDB-lite"/>
    </source>
</evidence>
<dbReference type="EMBL" id="FJOF01000004">
    <property type="protein sequence ID" value="CZR40276.1"/>
    <property type="molecule type" value="Genomic_DNA"/>
</dbReference>
<organism evidence="2 3">
    <name type="scientific">Fusarium proliferatum (strain ET1)</name>
    <name type="common">Orchid endophyte fungus</name>
    <dbReference type="NCBI Taxonomy" id="1227346"/>
    <lineage>
        <taxon>Eukaryota</taxon>
        <taxon>Fungi</taxon>
        <taxon>Dikarya</taxon>
        <taxon>Ascomycota</taxon>
        <taxon>Pezizomycotina</taxon>
        <taxon>Sordariomycetes</taxon>
        <taxon>Hypocreomycetidae</taxon>
        <taxon>Hypocreales</taxon>
        <taxon>Nectriaceae</taxon>
        <taxon>Fusarium</taxon>
        <taxon>Fusarium fujikuroi species complex</taxon>
    </lineage>
</organism>
<sequence length="130" mass="14350">MTLLKRCSEKDEPFRLGQSSTEPICWRSRQALTASPRHRDSGRYGGERENRRTGSNMEPIGSPTGSGKEDRRLAGSGACKAVQRGTRWKAAEELGIRLAELHDFLASPEGNAYMTQLSGMSAPQQIWVVS</sequence>
<gene>
    <name evidence="2" type="ORF">FPRO_05176</name>
</gene>
<proteinExistence type="predicted"/>
<evidence type="ECO:0000313" key="3">
    <source>
        <dbReference type="Proteomes" id="UP000183971"/>
    </source>
</evidence>
<dbReference type="RefSeq" id="XP_031080869.1">
    <property type="nucleotide sequence ID" value="XM_031230765.1"/>
</dbReference>
<feature type="compositionally biased region" description="Basic and acidic residues" evidence="1">
    <location>
        <begin position="1"/>
        <end position="14"/>
    </location>
</feature>
<reference evidence="3" key="1">
    <citation type="journal article" date="2016" name="Genome Biol. Evol.">
        <title>Comparative 'omics' of the Fusarium fujikuroi species complex highlights differences in genetic potential and metabolite synthesis.</title>
        <authorList>
            <person name="Niehaus E.-M."/>
            <person name="Muensterkoetter M."/>
            <person name="Proctor R.H."/>
            <person name="Brown D.W."/>
            <person name="Sharon A."/>
            <person name="Idan Y."/>
            <person name="Oren-Young L."/>
            <person name="Sieber C.M."/>
            <person name="Novak O."/>
            <person name="Pencik A."/>
            <person name="Tarkowska D."/>
            <person name="Hromadova K."/>
            <person name="Freeman S."/>
            <person name="Maymon M."/>
            <person name="Elazar M."/>
            <person name="Youssef S.A."/>
            <person name="El-Shabrawy E.S.M."/>
            <person name="Shalaby A.B.A."/>
            <person name="Houterman P."/>
            <person name="Brock N.L."/>
            <person name="Burkhardt I."/>
            <person name="Tsavkelova E.A."/>
            <person name="Dickschat J.S."/>
            <person name="Galuszka P."/>
            <person name="Gueldener U."/>
            <person name="Tudzynski B."/>
        </authorList>
    </citation>
    <scope>NUCLEOTIDE SEQUENCE [LARGE SCALE GENOMIC DNA]</scope>
    <source>
        <strain evidence="3">ET1</strain>
    </source>
</reference>
<protein>
    <submittedName>
        <fullName evidence="2">Uncharacterized protein</fullName>
    </submittedName>
</protein>
<name>A0A1L7VKC3_FUSPR</name>
<dbReference type="AlphaFoldDB" id="A0A1L7VKC3"/>
<dbReference type="Proteomes" id="UP000183971">
    <property type="component" value="Unassembled WGS sequence"/>
</dbReference>
<accession>A0A1L7VKC3</accession>
<dbReference type="GeneID" id="42050057"/>
<feature type="region of interest" description="Disordered" evidence="1">
    <location>
        <begin position="1"/>
        <end position="20"/>
    </location>
</feature>
<keyword evidence="3" id="KW-1185">Reference proteome</keyword>
<evidence type="ECO:0000313" key="2">
    <source>
        <dbReference type="EMBL" id="CZR40276.1"/>
    </source>
</evidence>
<comment type="caution">
    <text evidence="2">The sequence shown here is derived from an EMBL/GenBank/DDBJ whole genome shotgun (WGS) entry which is preliminary data.</text>
</comment>
<feature type="compositionally biased region" description="Basic and acidic residues" evidence="1">
    <location>
        <begin position="37"/>
        <end position="52"/>
    </location>
</feature>